<dbReference type="GO" id="GO:0046872">
    <property type="term" value="F:metal ion binding"/>
    <property type="evidence" value="ECO:0007669"/>
    <property type="project" value="UniProtKB-KW"/>
</dbReference>
<keyword evidence="1" id="KW-0479">Metal-binding</keyword>
<dbReference type="EMBL" id="QKVK01000008">
    <property type="protein sequence ID" value="PZF75738.1"/>
    <property type="molecule type" value="Genomic_DNA"/>
</dbReference>
<evidence type="ECO:0000256" key="2">
    <source>
        <dbReference type="ARBA" id="ARBA00022801"/>
    </source>
</evidence>
<reference evidence="4" key="1">
    <citation type="submission" date="2018-06" db="EMBL/GenBank/DDBJ databases">
        <title>Aestuariibacter litoralis strain KCTC 52945T.</title>
        <authorList>
            <person name="Li X."/>
            <person name="Salam N."/>
            <person name="Li J.-L."/>
            <person name="Chen Y.-M."/>
            <person name="Yang Z.-W."/>
            <person name="Zhang L.-Y."/>
            <person name="Han M.-X."/>
            <person name="Xiao M."/>
            <person name="Li W.-J."/>
        </authorList>
    </citation>
    <scope>NUCLEOTIDE SEQUENCE [LARGE SCALE GENOMIC DNA]</scope>
    <source>
        <strain evidence="4">KCTC 52945</strain>
    </source>
</reference>
<dbReference type="AlphaFoldDB" id="A0A2W2B6Q3"/>
<evidence type="ECO:0000313" key="4">
    <source>
        <dbReference type="Proteomes" id="UP000248795"/>
    </source>
</evidence>
<name>A0A2W2B6Q3_9HYPH</name>
<dbReference type="PANTHER" id="PTHR43808">
    <property type="entry name" value="ACETYLORNITHINE DEACETYLASE"/>
    <property type="match status" value="1"/>
</dbReference>
<dbReference type="InterPro" id="IPR002933">
    <property type="entry name" value="Peptidase_M20"/>
</dbReference>
<dbReference type="GO" id="GO:0016787">
    <property type="term" value="F:hydrolase activity"/>
    <property type="evidence" value="ECO:0007669"/>
    <property type="project" value="UniProtKB-KW"/>
</dbReference>
<dbReference type="Proteomes" id="UP000248795">
    <property type="component" value="Unassembled WGS sequence"/>
</dbReference>
<dbReference type="InterPro" id="IPR050072">
    <property type="entry name" value="Peptidase_M20A"/>
</dbReference>
<sequence>MRNDISARAREIALTLTSWPSVTGSADEAAIAPKLARYLSHFDTVWTSPIPKDARSNVFALKRGRSRRTIVLTGHFDVVPVDDYGALEPLAFNAERLLPEIVARLRKTGENALALADFESGEFLPGRGLLDMKAGLAAGIAAMEAYTGDASLLFLGVSDEEERSAGARAAAPMLSQIASEHDLDIALVINLDAISDQGDGALGRTVALGSVGKQLVTALVTGKEAHACYPQDGANAAYLAAELLTEFELAPELAETSGAEIAAPPTALHAKDLKSGYNVTTPAQSWLYWNTLQHRRSAEEVFDISLMLARRAMARAARKLARDIPVMSYAELAARVPHHDVQRIAEEVAAIEGLDLPERAKRVTAAVWKASGLTGPAVVMGFGSIPYPAVSLSDAALEDAIAMACAAHGVGSLRYFPGISDMSFLGEASGDLSACAANTPIWGSSFTMPDSAGYPCINIGPWGRDYHHWLERLHAPYAFDTLPRVLLAVIEAVAKGR</sequence>
<dbReference type="InterPro" id="IPR036264">
    <property type="entry name" value="Bact_exopeptidase_dim_dom"/>
</dbReference>
<evidence type="ECO:0000256" key="1">
    <source>
        <dbReference type="ARBA" id="ARBA00022723"/>
    </source>
</evidence>
<dbReference type="PANTHER" id="PTHR43808:SF27">
    <property type="entry name" value="PROTEIN ROCB"/>
    <property type="match status" value="1"/>
</dbReference>
<comment type="caution">
    <text evidence="3">The sequence shown here is derived from an EMBL/GenBank/DDBJ whole genome shotgun (WGS) entry which is preliminary data.</text>
</comment>
<organism evidence="3 4">
    <name type="scientific">Aestuariivirga litoralis</name>
    <dbReference type="NCBI Taxonomy" id="2650924"/>
    <lineage>
        <taxon>Bacteria</taxon>
        <taxon>Pseudomonadati</taxon>
        <taxon>Pseudomonadota</taxon>
        <taxon>Alphaproteobacteria</taxon>
        <taxon>Hyphomicrobiales</taxon>
        <taxon>Aestuariivirgaceae</taxon>
        <taxon>Aestuariivirga</taxon>
    </lineage>
</organism>
<proteinExistence type="predicted"/>
<dbReference type="Pfam" id="PF01546">
    <property type="entry name" value="Peptidase_M20"/>
    <property type="match status" value="1"/>
</dbReference>
<evidence type="ECO:0000313" key="3">
    <source>
        <dbReference type="EMBL" id="PZF75738.1"/>
    </source>
</evidence>
<gene>
    <name evidence="3" type="ORF">DK847_16020</name>
</gene>
<dbReference type="SUPFAM" id="SSF53187">
    <property type="entry name" value="Zn-dependent exopeptidases"/>
    <property type="match status" value="1"/>
</dbReference>
<dbReference type="Gene3D" id="3.40.630.10">
    <property type="entry name" value="Zn peptidases"/>
    <property type="match status" value="1"/>
</dbReference>
<dbReference type="SUPFAM" id="SSF55031">
    <property type="entry name" value="Bacterial exopeptidase dimerisation domain"/>
    <property type="match status" value="1"/>
</dbReference>
<dbReference type="RefSeq" id="WP_111199545.1">
    <property type="nucleotide sequence ID" value="NZ_QKVK01000008.1"/>
</dbReference>
<accession>A0A2W2B6Q3</accession>
<keyword evidence="4" id="KW-1185">Reference proteome</keyword>
<keyword evidence="2" id="KW-0378">Hydrolase</keyword>
<protein>
    <submittedName>
        <fullName evidence="3">Arginine utilization protein RocB</fullName>
    </submittedName>
</protein>